<reference evidence="20 21" key="3">
    <citation type="journal article" date="2005" name="Nature">
        <title>DNA sequence and analysis of human chromosome 18.</title>
        <authorList>
            <person name="Nusbaum C."/>
            <person name="Zody M.C."/>
            <person name="Borowsky M.L."/>
            <person name="Kamal M."/>
            <person name="Kodira C.D."/>
            <person name="Taylor T.D."/>
            <person name="Whittaker C.A."/>
            <person name="Chang J.L."/>
            <person name="Cuomo C.A."/>
            <person name="Dewar K."/>
            <person name="FitzGerald M.G."/>
            <person name="Yang X."/>
            <person name="Abouelleil A."/>
            <person name="Allen N.R."/>
            <person name="Anderson S."/>
            <person name="Bloom T."/>
            <person name="Bugalter B."/>
            <person name="Butler J."/>
            <person name="Cook A."/>
            <person name="DeCaprio D."/>
            <person name="Engels R."/>
            <person name="Garber M."/>
            <person name="Gnirke A."/>
            <person name="Hafez N."/>
            <person name="Hall J.L."/>
            <person name="Norman C.H."/>
            <person name="Itoh T."/>
            <person name="Jaffe D.B."/>
            <person name="Kuroki Y."/>
            <person name="Lehoczky J."/>
            <person name="Lui A."/>
            <person name="Macdonald P."/>
            <person name="Mauceli E."/>
            <person name="Mikkelsen T.S."/>
            <person name="Naylor J.W."/>
            <person name="Nicol R."/>
            <person name="Nguyen C."/>
            <person name="Noguchi H."/>
            <person name="O'Leary S.B."/>
            <person name="O'Neill K."/>
            <person name="Piqani B."/>
            <person name="Smith C.L."/>
            <person name="Talamas J.A."/>
            <person name="Topham K."/>
            <person name="Totoki Y."/>
            <person name="Toyoda A."/>
            <person name="Wain H.M."/>
            <person name="Young S.K."/>
            <person name="Zeng Q."/>
            <person name="Zimmer A.R."/>
            <person name="Fujiyama A."/>
            <person name="Hattori M."/>
            <person name="Birren B.W."/>
            <person name="Sakaki Y."/>
            <person name="Lander E.S."/>
        </authorList>
    </citation>
    <scope>NUCLEOTIDE SEQUENCE [LARGE SCALE GENOMIC DNA]</scope>
</reference>
<feature type="domain" description="Cadherin" evidence="19">
    <location>
        <begin position="160"/>
        <end position="272"/>
    </location>
</feature>
<evidence type="ECO:0000256" key="13">
    <source>
        <dbReference type="ARBA" id="ARBA00023136"/>
    </source>
</evidence>
<keyword evidence="3" id="KW-1003">Cell membrane</keyword>
<dbReference type="EMBL" id="AC021549">
    <property type="status" value="NOT_ANNOTATED_CDS"/>
    <property type="molecule type" value="Genomic_DNA"/>
</dbReference>
<evidence type="ECO:0000256" key="18">
    <source>
        <dbReference type="SAM" id="SignalP"/>
    </source>
</evidence>
<dbReference type="Ensembl" id="ENST00000713818.1">
    <property type="protein sequence ID" value="ENSP00000519122.1"/>
    <property type="gene ID" value="ENSG00000046604.16"/>
</dbReference>
<protein>
    <submittedName>
        <fullName evidence="20">Desmoglein 2</fullName>
    </submittedName>
</protein>
<evidence type="ECO:0000256" key="3">
    <source>
        <dbReference type="ARBA" id="ARBA00022475"/>
    </source>
</evidence>
<keyword evidence="4" id="KW-0165">Cleavage on pair of basic residues</keyword>
<evidence type="ECO:0000256" key="17">
    <source>
        <dbReference type="SAM" id="Phobius"/>
    </source>
</evidence>
<dbReference type="InterPro" id="IPR027397">
    <property type="entry name" value="Catenin-bd_sf"/>
</dbReference>
<dbReference type="FunFam" id="2.60.40.60:FF:000074">
    <property type="entry name" value="Desmoglein 4"/>
    <property type="match status" value="1"/>
</dbReference>
<evidence type="ECO:0000256" key="1">
    <source>
        <dbReference type="ARBA" id="ARBA00004251"/>
    </source>
</evidence>
<keyword evidence="7 18" id="KW-0732">Signal</keyword>
<dbReference type="GeneTree" id="ENSGT01030000234624"/>
<dbReference type="PRINTS" id="PR00205">
    <property type="entry name" value="CADHERIN"/>
</dbReference>
<evidence type="ECO:0007829" key="22">
    <source>
        <dbReference type="PeptideAtlas" id="A0AAQ5BGZ0"/>
    </source>
</evidence>
<dbReference type="Pfam" id="PF00028">
    <property type="entry name" value="Cadherin"/>
    <property type="match status" value="3"/>
</dbReference>
<keyword evidence="12 17" id="KW-1133">Transmembrane helix</keyword>
<evidence type="ECO:0000256" key="7">
    <source>
        <dbReference type="ARBA" id="ARBA00022729"/>
    </source>
</evidence>
<feature type="compositionally biased region" description="Polar residues" evidence="16">
    <location>
        <begin position="984"/>
        <end position="1007"/>
    </location>
</feature>
<keyword evidence="13 17" id="KW-0472">Membrane</keyword>
<dbReference type="Gene3D" id="2.60.40.60">
    <property type="entry name" value="Cadherins"/>
    <property type="match status" value="5"/>
</dbReference>
<dbReference type="GO" id="GO:0030057">
    <property type="term" value="C:desmosome"/>
    <property type="evidence" value="ECO:0007669"/>
    <property type="project" value="UniProtKB-SubCell"/>
</dbReference>
<evidence type="ECO:0000256" key="2">
    <source>
        <dbReference type="ARBA" id="ARBA00004568"/>
    </source>
</evidence>
<evidence type="ECO:0007829" key="23">
    <source>
        <dbReference type="ProteomicsDB" id="A0AAQ5BGZ0"/>
    </source>
</evidence>
<keyword evidence="9 15" id="KW-0106">Calcium</keyword>
<keyword evidence="10" id="KW-0130">Cell adhesion</keyword>
<feature type="domain" description="Cadherin" evidence="19">
    <location>
        <begin position="282"/>
        <end position="393"/>
    </location>
</feature>
<keyword evidence="14" id="KW-0325">Glycoprotein</keyword>
<dbReference type="PROSITE" id="PS50268">
    <property type="entry name" value="CADHERIN_2"/>
    <property type="match status" value="4"/>
</dbReference>
<evidence type="ECO:0000256" key="8">
    <source>
        <dbReference type="ARBA" id="ARBA00022737"/>
    </source>
</evidence>
<keyword evidence="22 23" id="KW-1267">Proteomics identification</keyword>
<evidence type="ECO:0000256" key="10">
    <source>
        <dbReference type="ARBA" id="ARBA00022889"/>
    </source>
</evidence>
<dbReference type="FunFam" id="2.60.40.60:FF:000031">
    <property type="entry name" value="Cadherin 3"/>
    <property type="match status" value="1"/>
</dbReference>
<dbReference type="InterPro" id="IPR020894">
    <property type="entry name" value="Cadherin_CS"/>
</dbReference>
<keyword evidence="21" id="KW-1185">Reference proteome</keyword>
<feature type="transmembrane region" description="Helical" evidence="17">
    <location>
        <begin position="607"/>
        <end position="633"/>
    </location>
</feature>
<evidence type="ECO:0000256" key="12">
    <source>
        <dbReference type="ARBA" id="ARBA00022989"/>
    </source>
</evidence>
<dbReference type="Ensembl" id="ENST00000713818.1">
    <property type="protein sequence ID" value="ENSP00000519122.1"/>
    <property type="gene ID" value="ENSG00000046604.15"/>
</dbReference>
<gene>
    <name evidence="20" type="primary">DSG2</name>
</gene>
<evidence type="ECO:0000313" key="20">
    <source>
        <dbReference type="Ensembl" id="ENSP00000519122.1"/>
    </source>
</evidence>
<reference evidence="20" key="5">
    <citation type="submission" date="2025-09" db="UniProtKB">
        <authorList>
            <consortium name="Ensembl"/>
        </authorList>
    </citation>
    <scope>IDENTIFICATION</scope>
</reference>
<keyword evidence="8" id="KW-0677">Repeat</keyword>
<dbReference type="AlphaFoldDB" id="A0AAQ5BGZ0"/>
<dbReference type="FunFam" id="2.60.40.60:FF:000011">
    <property type="entry name" value="Cadherin 1"/>
    <property type="match status" value="1"/>
</dbReference>
<dbReference type="InterPro" id="IPR009122">
    <property type="entry name" value="Desmosomal_cadherin"/>
</dbReference>
<evidence type="ECO:0000256" key="6">
    <source>
        <dbReference type="ARBA" id="ARBA00022723"/>
    </source>
</evidence>
<dbReference type="InterPro" id="IPR015919">
    <property type="entry name" value="Cadherin-like_sf"/>
</dbReference>
<feature type="domain" description="Cadherin" evidence="19">
    <location>
        <begin position="70"/>
        <end position="159"/>
    </location>
</feature>
<evidence type="ECO:0000256" key="5">
    <source>
        <dbReference type="ARBA" id="ARBA00022692"/>
    </source>
</evidence>
<evidence type="ECO:0000256" key="15">
    <source>
        <dbReference type="PROSITE-ProRule" id="PRU00043"/>
    </source>
</evidence>
<accession>A0AAQ5BGZ0</accession>
<evidence type="ECO:0000256" key="14">
    <source>
        <dbReference type="ARBA" id="ARBA00023180"/>
    </source>
</evidence>
<feature type="domain" description="Cadherin" evidence="19">
    <location>
        <begin position="392"/>
        <end position="499"/>
    </location>
</feature>
<dbReference type="FunFam" id="2.60.40.60:FF:000068">
    <property type="entry name" value="Desmoglein 1"/>
    <property type="match status" value="1"/>
</dbReference>
<dbReference type="OpenTargets" id="ENSG00000046604"/>
<reference evidence="20" key="4">
    <citation type="submission" date="2025-08" db="UniProtKB">
        <authorList>
            <consortium name="Ensembl"/>
        </authorList>
    </citation>
    <scope>IDENTIFICATION</scope>
</reference>
<evidence type="ECO:0000256" key="9">
    <source>
        <dbReference type="ARBA" id="ARBA00022837"/>
    </source>
</evidence>
<dbReference type="SUPFAM" id="SSF49313">
    <property type="entry name" value="Cadherin-like"/>
    <property type="match status" value="5"/>
</dbReference>
<dbReference type="FunFam" id="2.60.40.60:FF:000083">
    <property type="entry name" value="Desmoglein 1"/>
    <property type="match status" value="1"/>
</dbReference>
<dbReference type="SMR" id="A0AAQ5BGZ0"/>
<dbReference type="GO" id="GO:0007156">
    <property type="term" value="P:homophilic cell adhesion via plasma membrane adhesion molecules"/>
    <property type="evidence" value="ECO:0007669"/>
    <property type="project" value="InterPro"/>
</dbReference>
<name>A0AAQ5BGZ0_HUMAN</name>
<evidence type="ECO:0000313" key="21">
    <source>
        <dbReference type="Proteomes" id="UP000005640"/>
    </source>
</evidence>
<evidence type="ECO:0000256" key="11">
    <source>
        <dbReference type="ARBA" id="ARBA00022949"/>
    </source>
</evidence>
<evidence type="ECO:0000256" key="16">
    <source>
        <dbReference type="SAM" id="MobiDB-lite"/>
    </source>
</evidence>
<dbReference type="InterPro" id="IPR002126">
    <property type="entry name" value="Cadherin-like_dom"/>
</dbReference>
<organism evidence="20 21">
    <name type="scientific">Homo sapiens</name>
    <name type="common">Human</name>
    <dbReference type="NCBI Taxonomy" id="9606"/>
    <lineage>
        <taxon>Eukaryota</taxon>
        <taxon>Metazoa</taxon>
        <taxon>Chordata</taxon>
        <taxon>Craniata</taxon>
        <taxon>Vertebrata</taxon>
        <taxon>Euteleostomi</taxon>
        <taxon>Mammalia</taxon>
        <taxon>Eutheria</taxon>
        <taxon>Euarchontoglires</taxon>
        <taxon>Primates</taxon>
        <taxon>Haplorrhini</taxon>
        <taxon>Catarrhini</taxon>
        <taxon>Hominidae</taxon>
        <taxon>Homo</taxon>
    </lineage>
</organism>
<dbReference type="PROSITE" id="PS00232">
    <property type="entry name" value="CADHERIN_1"/>
    <property type="match status" value="3"/>
</dbReference>
<dbReference type="PRINTS" id="PR01819">
    <property type="entry name" value="DESMOGLEIN"/>
</dbReference>
<feature type="chain" id="PRO_5043036481" evidence="18">
    <location>
        <begin position="24"/>
        <end position="1007"/>
    </location>
</feature>
<dbReference type="PANTHER" id="PTHR24025">
    <property type="entry name" value="DESMOGLEIN FAMILY MEMBER"/>
    <property type="match status" value="1"/>
</dbReference>
<keyword evidence="11" id="KW-0965">Cell junction</keyword>
<evidence type="ECO:0000256" key="4">
    <source>
        <dbReference type="ARBA" id="ARBA00022685"/>
    </source>
</evidence>
<dbReference type="FunFam" id="4.10.900.10:FF:000003">
    <property type="entry name" value="Desmoglein 1"/>
    <property type="match status" value="1"/>
</dbReference>
<keyword evidence="5 17" id="KW-0812">Transmembrane</keyword>
<dbReference type="InterPro" id="IPR050971">
    <property type="entry name" value="Cadherin-domain_protein"/>
</dbReference>
<keyword evidence="6" id="KW-0479">Metal-binding</keyword>
<dbReference type="Gene3D" id="4.10.900.10">
    <property type="entry name" value="TCF3-CBD (Catenin binding domain)"/>
    <property type="match status" value="1"/>
</dbReference>
<feature type="region of interest" description="Disordered" evidence="16">
    <location>
        <begin position="958"/>
        <end position="1007"/>
    </location>
</feature>
<reference evidence="20 21" key="2">
    <citation type="journal article" date="2004" name="Nature">
        <title>Finishing the euchromatic sequence of the human genome.</title>
        <authorList>
            <consortium name="International Human Genome Sequencing Consortium"/>
        </authorList>
    </citation>
    <scope>NUCLEOTIDE SEQUENCE [LARGE SCALE GENOMIC DNA]</scope>
</reference>
<dbReference type="SMART" id="SM00112">
    <property type="entry name" value="CA"/>
    <property type="match status" value="4"/>
</dbReference>
<proteinExistence type="evidence at protein level"/>
<dbReference type="GO" id="GO:0001533">
    <property type="term" value="C:cornified envelope"/>
    <property type="evidence" value="ECO:0007669"/>
    <property type="project" value="UniProtKB-ARBA"/>
</dbReference>
<dbReference type="Proteomes" id="UP000005640">
    <property type="component" value="Chromosome 18"/>
</dbReference>
<dbReference type="CDD" id="cd11304">
    <property type="entry name" value="Cadherin_repeat"/>
    <property type="match status" value="3"/>
</dbReference>
<dbReference type="PANTHER" id="PTHR24025:SF1">
    <property type="entry name" value="DESMOGLEIN-2"/>
    <property type="match status" value="1"/>
</dbReference>
<dbReference type="GO" id="GO:0005509">
    <property type="term" value="F:calcium ion binding"/>
    <property type="evidence" value="ECO:0007669"/>
    <property type="project" value="UniProtKB-UniRule"/>
</dbReference>
<comment type="subcellular location">
    <subcellularLocation>
        <location evidence="2">Cell junction</location>
        <location evidence="2">Desmosome</location>
    </subcellularLocation>
    <subcellularLocation>
        <location evidence="1">Cell membrane</location>
        <topology evidence="1">Single-pass type I membrane protein</topology>
    </subcellularLocation>
</comment>
<sequence length="1007" mass="110699">MARSPGRAYALLLLLICFNVGSGLHLQVLSTRNENKLLPKHPHLVRQKRAWITAPVALREGEDLSKKNPIAKIHSDLAEERGLKITYKYTGKGITEPPFGIFVFNKDTGELNVTSILDREETPFFLLTGYALDARGNNVEKPLELRIKVLDINDNEPVFTQDVFVGSVEELSAAHTLVMKINATDADEPNTLNSKISYRIVSLEPAYPPVFYLNKDTGEIYTTSVTLDREEHSSYTLTVEARDGNGEVTDKPVKQAQVQIRILDVNDNIPVVENKVLEGMVEENQVNVEVTRIKVFDADEIGSDNWLANFTFASGNEGGYFHIETDAQTNEGIVTLIKEVDYEEMKNLDFSVIVANKAAFHKSIRSKYKPTPIPIKVKVKNVKEGIHFKSSVISIYVSESMDRSSKGQIIGNFQAFDEDTGLPAHARYVKLEDRDNWISVDSVTSEIKLAKLPDFESRYVQNGTYTVKIVAISEDYPRKTITGTVLINVEDINDNCPTLIEPVQTICHDAEYVNVTAEDLDGHPNSGPFSFSVIDKPPGMAEKWKIARQESTSVLLQQSEKKLGRSEIQFLISDNQGFSCPEKQVLTLTVCECLHGSGCREAQHDSYVGLGPAAIALMILAFLLLLLVPLLLLMCHCGKGAKGFTPIPGTIEMLHPWNNEGAPPEDKKAASYTEEDENHTAKDCLLVYSQEETESLNASIGCCSFIEGELDDRFLDDLGLKFKTLAEVCLGQKIDINKEIEQRQKPATETSMNTASHSLCEQTMVNSENTYSSGSSFPVPKSLQEANAEKVTQEIVTERSVSSRQAQKVATPLPDPMASRNVIATETSYVTGSTMPPTTVILGPSQPQSLIVTERVYAPASTLVDQPYANEGTVVVTERVIQPHGGGSNPLEGTQHLQDVPYVMVRERESFLAPSSGVQPTLAMPNIAVGQNVTVTERVLAPASTLQSSYQIPTENSMTARNTTVSGAGVPGPLPDFGLEESGHSNSTITTSSTRVTKHSTVQHSYS</sequence>
<dbReference type="HGNC" id="HGNC:3049">
    <property type="gene designation" value="DSG2"/>
</dbReference>
<dbReference type="EMBL" id="AC079096">
    <property type="status" value="NOT_ANNOTATED_CDS"/>
    <property type="molecule type" value="Genomic_DNA"/>
</dbReference>
<reference evidence="20 21" key="1">
    <citation type="journal article" date="2001" name="Nature">
        <title>Initial sequencing and analysis of the human genome.</title>
        <authorList>
            <consortium name="International Human Genome Sequencing Consortium"/>
            <person name="Lander E.S."/>
            <person name="Linton L.M."/>
            <person name="Birren B."/>
            <person name="Nusbaum C."/>
            <person name="Zody M.C."/>
            <person name="Baldwin J."/>
            <person name="Devon K."/>
            <person name="Dewar K."/>
            <person name="Doyle M."/>
            <person name="FitzHugh W."/>
            <person name="Funke R."/>
            <person name="Gage D."/>
            <person name="Harris K."/>
            <person name="Heaford A."/>
            <person name="Howland J."/>
            <person name="Kann L."/>
            <person name="Lehoczky J."/>
            <person name="LeVine R."/>
            <person name="McEwan P."/>
            <person name="McKernan K."/>
            <person name="Meldrim J."/>
            <person name="Mesirov J.P."/>
            <person name="Miranda C."/>
            <person name="Morris W."/>
            <person name="Naylor J."/>
            <person name="Raymond C."/>
            <person name="Rosetti M."/>
            <person name="Santos R."/>
            <person name="Sheridan A."/>
            <person name="Sougnez C."/>
            <person name="Stange-Thomann N."/>
            <person name="Stojanovic N."/>
            <person name="Subramanian A."/>
            <person name="Wyman D."/>
            <person name="Rogers J."/>
            <person name="Sulston J."/>
            <person name="Ainscough R."/>
            <person name="Beck S."/>
            <person name="Bentley D."/>
            <person name="Burton J."/>
            <person name="Clee C."/>
            <person name="Carter N."/>
            <person name="Coulson A."/>
            <person name="Deadman R."/>
            <person name="Deloukas P."/>
            <person name="Dunham A."/>
            <person name="Dunham I."/>
            <person name="Durbin R."/>
            <person name="French L."/>
            <person name="Grafham D."/>
            <person name="Gregory S."/>
            <person name="Hubbard T."/>
            <person name="Humphray S."/>
            <person name="Hunt A."/>
            <person name="Jones M."/>
            <person name="Lloyd C."/>
            <person name="McMurray A."/>
            <person name="Matthews L."/>
            <person name="Mercer S."/>
            <person name="Milne S."/>
            <person name="Mullikin J.C."/>
            <person name="Mungall A."/>
            <person name="Plumb R."/>
            <person name="Ross M."/>
            <person name="Shownkeen R."/>
            <person name="Sims S."/>
            <person name="Waterston R.H."/>
            <person name="Wilson R.K."/>
            <person name="Hillier L.W."/>
            <person name="McPherson J.D."/>
            <person name="Marra M.A."/>
            <person name="Mardis E.R."/>
            <person name="Fulton L.A."/>
            <person name="Chinwalla A.T."/>
            <person name="Pepin K.H."/>
            <person name="Gish W.R."/>
            <person name="Chissoe S.L."/>
            <person name="Wendl M.C."/>
            <person name="Delehaunty K.D."/>
            <person name="Miner T.L."/>
            <person name="Delehaunty A."/>
            <person name="Kramer J.B."/>
            <person name="Cook L.L."/>
            <person name="Fulton R.S."/>
            <person name="Johnson D.L."/>
            <person name="Minx P.J."/>
            <person name="Clifton S.W."/>
            <person name="Hawkins T."/>
            <person name="Branscomb E."/>
            <person name="Predki P."/>
            <person name="Richardson P."/>
            <person name="Wenning S."/>
            <person name="Slezak T."/>
            <person name="Doggett N."/>
            <person name="Cheng J.F."/>
            <person name="Olsen A."/>
            <person name="Lucas S."/>
            <person name="Elkin C."/>
            <person name="Uberbacher E."/>
            <person name="Frazier M."/>
            <person name="Gibbs R.A."/>
            <person name="Muzny D.M."/>
            <person name="Scherer S.E."/>
            <person name="Bouck J.B."/>
            <person name="Sodergren E.J."/>
            <person name="Worley K.C."/>
            <person name="Rives C.M."/>
            <person name="Gorrell J.H."/>
            <person name="Metzker M.L."/>
            <person name="Naylor S.L."/>
            <person name="Kucherlapati R.S."/>
            <person name="Nelson D.L."/>
            <person name="Weinstock G.M."/>
            <person name="Sakaki Y."/>
            <person name="Fujiyama A."/>
            <person name="Hattori M."/>
            <person name="Yada T."/>
            <person name="Toyoda A."/>
            <person name="Itoh T."/>
            <person name="Kawagoe C."/>
            <person name="Watanabe H."/>
            <person name="Totoki Y."/>
            <person name="Taylor T."/>
            <person name="Weissenbach J."/>
            <person name="Heilig R."/>
            <person name="Saurin W."/>
            <person name="Artiguenave F."/>
            <person name="Brottier P."/>
            <person name="Bruls T."/>
            <person name="Pelletier E."/>
            <person name="Robert C."/>
            <person name="Wincker P."/>
            <person name="Smith D.R."/>
            <person name="Doucette-Stamm L."/>
            <person name="Rubenfield M."/>
            <person name="Weinstock K."/>
            <person name="Lee H.M."/>
            <person name="Dubois J."/>
            <person name="Rosenthal A."/>
            <person name="Platzer M."/>
            <person name="Nyakatura G."/>
            <person name="Taudien S."/>
            <person name="Rump A."/>
            <person name="Yang H."/>
            <person name="Yu J."/>
            <person name="Wang J."/>
            <person name="Huang G."/>
            <person name="Gu J."/>
            <person name="Hood L."/>
            <person name="Rowen L."/>
            <person name="Madan A."/>
            <person name="Qin S."/>
            <person name="Davis R.W."/>
            <person name="Federspiel N.A."/>
            <person name="Abola A.P."/>
            <person name="Proctor M.J."/>
            <person name="Myers R.M."/>
            <person name="Schmutz J."/>
            <person name="Dickson M."/>
            <person name="Grimwood J."/>
            <person name="Cox D.R."/>
            <person name="Olson M.V."/>
            <person name="Kaul R."/>
            <person name="Raymond C."/>
            <person name="Shimizu N."/>
            <person name="Kawasaki K."/>
            <person name="Minoshima S."/>
            <person name="Evans G.A."/>
            <person name="Athanasiou M."/>
            <person name="Schultz R."/>
            <person name="Roe B.A."/>
            <person name="Chen F."/>
            <person name="Pan H."/>
            <person name="Ramser J."/>
            <person name="Lehrach H."/>
            <person name="Reinhardt R."/>
            <person name="McCombie W.R."/>
            <person name="de la Bastide M."/>
            <person name="Dedhia N."/>
            <person name="Blocker H."/>
            <person name="Hornischer K."/>
            <person name="Nordsiek G."/>
            <person name="Agarwala R."/>
            <person name="Aravind L."/>
            <person name="Bailey J.A."/>
            <person name="Bateman A."/>
            <person name="Batzoglou S."/>
            <person name="Birney E."/>
            <person name="Bork P."/>
            <person name="Brown D.G."/>
            <person name="Burge C.B."/>
            <person name="Cerutti L."/>
            <person name="Chen H.C."/>
            <person name="Church D."/>
            <person name="Clamp M."/>
            <person name="Copley R.R."/>
            <person name="Doerks T."/>
            <person name="Eddy S.R."/>
            <person name="Eichler E.E."/>
            <person name="Furey T.S."/>
            <person name="Galagan J."/>
            <person name="Gilbert J.G."/>
            <person name="Harmon C."/>
            <person name="Hayashizaki Y."/>
            <person name="Haussler D."/>
            <person name="Hermjakob H."/>
            <person name="Hokamp K."/>
            <person name="Jang W."/>
            <person name="Johnson L.S."/>
            <person name="Jones T.A."/>
            <person name="Kasif S."/>
            <person name="Kaspryzk A."/>
            <person name="Kennedy S."/>
            <person name="Kent W.J."/>
            <person name="Kitts P."/>
            <person name="Koonin E.V."/>
            <person name="Korf I."/>
            <person name="Kulp D."/>
            <person name="Lancet D."/>
            <person name="Lowe T.M."/>
            <person name="McLysaght A."/>
            <person name="Mikkelsen T."/>
            <person name="Moran J.V."/>
            <person name="Mulder N."/>
            <person name="Pollara V.J."/>
            <person name="Ponting C.P."/>
            <person name="Schuler G."/>
            <person name="Schultz J."/>
            <person name="Slater G."/>
            <person name="Smit A.F."/>
            <person name="Stupka E."/>
            <person name="Szustakowski J."/>
            <person name="Thierry-Mieg D."/>
            <person name="Thierry-Mieg J."/>
            <person name="Wagner L."/>
            <person name="Wallis J."/>
            <person name="Wheeler R."/>
            <person name="Williams A."/>
            <person name="Wolf Y.I."/>
            <person name="Wolfe K.H."/>
            <person name="Yang S.P."/>
            <person name="Yeh R.F."/>
            <person name="Collins F."/>
            <person name="Guyer M.S."/>
            <person name="Peterson J."/>
            <person name="Felsenfeld A."/>
            <person name="Wetterstrand K.A."/>
            <person name="Patrinos A."/>
            <person name="Morgan M.J."/>
            <person name="de Jong P."/>
            <person name="Catanese J.J."/>
            <person name="Osoegawa K."/>
            <person name="Shizuya H."/>
            <person name="Choi S."/>
            <person name="Chen Y.J."/>
        </authorList>
    </citation>
    <scope>NUCLEOTIDE SEQUENCE [LARGE SCALE GENOMIC DNA]</scope>
</reference>
<evidence type="ECO:0000259" key="19">
    <source>
        <dbReference type="PROSITE" id="PS50268"/>
    </source>
</evidence>
<feature type="signal peptide" evidence="18">
    <location>
        <begin position="1"/>
        <end position="23"/>
    </location>
</feature>